<dbReference type="RefSeq" id="WP_108827772.1">
    <property type="nucleotide sequence ID" value="NZ_OMOR01000001.1"/>
</dbReference>
<reference evidence="1 2" key="1">
    <citation type="submission" date="2018-03" db="EMBL/GenBank/DDBJ databases">
        <authorList>
            <person name="Keele B.F."/>
        </authorList>
    </citation>
    <scope>NUCLEOTIDE SEQUENCE [LARGE SCALE GENOMIC DNA]</scope>
    <source>
        <strain evidence="1 2">CECT 8599</strain>
    </source>
</reference>
<evidence type="ECO:0000313" key="1">
    <source>
        <dbReference type="EMBL" id="SPH20575.1"/>
    </source>
</evidence>
<dbReference type="AlphaFoldDB" id="A0A2R8BC00"/>
<gene>
    <name evidence="1" type="ORF">ASD8599_01312</name>
</gene>
<dbReference type="OrthoDB" id="7857012at2"/>
<sequence length="217" mass="24343">MHRYKISDAVNLAEASYSGKRHTSLTTKIKRSLDKDDVQAHLMTNGILLIPGSNSLMDYLRFNLRIMNIGGKRYRMSDETTQKGASGTVWHQGFLAHAKVIYDWIEHHDEKPIYIIGHSLGAAATQILSKSWAVPGIGFAAPRTRRSRGRIKNDGFCLCINRNDDTVCDLPTSFKHMGKVHRCAPKSSVFGPDHAMKHYRTAVADQQGDNTLPVQWP</sequence>
<keyword evidence="2" id="KW-1185">Reference proteome</keyword>
<evidence type="ECO:0008006" key="3">
    <source>
        <dbReference type="Google" id="ProtNLM"/>
    </source>
</evidence>
<organism evidence="1 2">
    <name type="scientific">Ascidiaceihabitans donghaensis</name>
    <dbReference type="NCBI Taxonomy" id="1510460"/>
    <lineage>
        <taxon>Bacteria</taxon>
        <taxon>Pseudomonadati</taxon>
        <taxon>Pseudomonadota</taxon>
        <taxon>Alphaproteobacteria</taxon>
        <taxon>Rhodobacterales</taxon>
        <taxon>Paracoccaceae</taxon>
        <taxon>Ascidiaceihabitans</taxon>
    </lineage>
</organism>
<protein>
    <recommendedName>
        <fullName evidence="3">Fungal lipase-like domain-containing protein</fullName>
    </recommendedName>
</protein>
<dbReference type="SUPFAM" id="SSF53474">
    <property type="entry name" value="alpha/beta-Hydrolases"/>
    <property type="match status" value="1"/>
</dbReference>
<accession>A0A2R8BC00</accession>
<dbReference type="Proteomes" id="UP000244880">
    <property type="component" value="Unassembled WGS sequence"/>
</dbReference>
<dbReference type="InterPro" id="IPR029058">
    <property type="entry name" value="AB_hydrolase_fold"/>
</dbReference>
<dbReference type="Gene3D" id="3.40.50.1820">
    <property type="entry name" value="alpha/beta hydrolase"/>
    <property type="match status" value="1"/>
</dbReference>
<name>A0A2R8BC00_9RHOB</name>
<dbReference type="EMBL" id="OMOR01000001">
    <property type="protein sequence ID" value="SPH20575.1"/>
    <property type="molecule type" value="Genomic_DNA"/>
</dbReference>
<evidence type="ECO:0000313" key="2">
    <source>
        <dbReference type="Proteomes" id="UP000244880"/>
    </source>
</evidence>
<proteinExistence type="predicted"/>